<gene>
    <name evidence="1" type="ORF">COOX1_0461</name>
</gene>
<reference evidence="1 2" key="1">
    <citation type="submission" date="2020-04" db="EMBL/GenBank/DDBJ databases">
        <authorList>
            <person name="Hogendoorn C."/>
        </authorList>
    </citation>
    <scope>NUCLEOTIDE SEQUENCE [LARGE SCALE GENOMIC DNA]</scope>
    <source>
        <strain evidence="1">COOX1</strain>
    </source>
</reference>
<evidence type="ECO:0000313" key="2">
    <source>
        <dbReference type="Proteomes" id="UP000502196"/>
    </source>
</evidence>
<sequence length="66" mass="7106">MMTKRFPIVSAPFAPFYTTRGMAGHTTGDEGPARPLVFGRLLAVEPGQPPDGVRGDALPVRFGYTE</sequence>
<dbReference type="EMBL" id="LR792683">
    <property type="protein sequence ID" value="CAB3390545.1"/>
    <property type="molecule type" value="Genomic_DNA"/>
</dbReference>
<dbReference type="Proteomes" id="UP000502196">
    <property type="component" value="Chromosome"/>
</dbReference>
<name>A0A6F9E024_9BACL</name>
<accession>A0A6F9E024</accession>
<organism evidence="1 2">
    <name type="scientific">Kyrpidia spormannii</name>
    <dbReference type="NCBI Taxonomy" id="2055160"/>
    <lineage>
        <taxon>Bacteria</taxon>
        <taxon>Bacillati</taxon>
        <taxon>Bacillota</taxon>
        <taxon>Bacilli</taxon>
        <taxon>Bacillales</taxon>
        <taxon>Alicyclobacillaceae</taxon>
        <taxon>Kyrpidia</taxon>
    </lineage>
</organism>
<protein>
    <submittedName>
        <fullName evidence="1">Uncharacterized protein</fullName>
    </submittedName>
</protein>
<dbReference type="AlphaFoldDB" id="A0A6F9E024"/>
<evidence type="ECO:0000313" key="1">
    <source>
        <dbReference type="EMBL" id="CAB3390545.1"/>
    </source>
</evidence>
<proteinExistence type="predicted"/>